<reference evidence="6" key="1">
    <citation type="submission" date="2021-02" db="EMBL/GenBank/DDBJ databases">
        <authorList>
            <person name="Nowell W R."/>
        </authorList>
    </citation>
    <scope>NUCLEOTIDE SEQUENCE</scope>
</reference>
<keyword evidence="2" id="KW-0597">Phosphoprotein</keyword>
<feature type="region of interest" description="Disordered" evidence="3">
    <location>
        <begin position="278"/>
        <end position="301"/>
    </location>
</feature>
<sequence>MAEKNLRSNTNIQTLPSTKTATTLMAYAQLEIDNSSTCIPRVCKFSIVRLVISRLIDNGDLNTIVVAVKIQSNKRTFRCCEIPLQQDGMLDTPVNLQYFITYPHYFKRNINQVQIYIQRRKNRPMIGYKTLAKGEVNLDQVIQHPQSMNLHLYLNTNEKSKQQLRSTNQDEYSTMKTEKYSVGYVSIVSLSSTIPNVSETMAHRELGLMSNPLSIKNQFDKSFNEDDEYAEEEELNSELEDSDLEFISKNKQKFNPNIIRNKLIQMFKRKSISSTTLNKTPRTIATTTGTNILNSDHSNAKFKLNRQSDIEEEDDPPSDMSDSTIPVDQWSIESVPKPGFTPVEQLQVLKIASETKPENEPYSVKRSTNPFDINDSPLDSDTSDFGLDIDRIQLPQKIISIAEEKLSHHSTNIRENCVKQFDELCANDRLPDSIIFLYTGLNQSNITASKLKEYNLSVISLNTLTESKVLLNSMIQRLQKSASQCVIRIVLLGNDAFVNSFLQSYVECLASRPREYMDYFRFYFVPLVSSYLAKFLGSLDSQYETLFGGHDSSNEVLDVRDLSQKITRYLKATPRTLSLPVGEVMLNRKGKLLDEDSSPTFLPFFCYVCLGTLSSNESQLSSIDDNTLLSASLSLPIITPQTPRELKDSSDDENSQAILSSSPSSKTTNKSMKSSYAADEPSSSPVDVSVDYWTIIDGQKEKRDGIRTIKSSLKSNIRVLTITRQLTMNSDGNMSPSLTMTYVTSEKKQKMMKFGKKLKDLQSTKMIEPQAITGINRLVCTSKSHNVELKVNVDGQEWDNVKFFQISSQWHTHIKHFPLALFSDTRNT</sequence>
<feature type="compositionally biased region" description="Low complexity" evidence="3">
    <location>
        <begin position="660"/>
        <end position="685"/>
    </location>
</feature>
<evidence type="ECO:0008006" key="8">
    <source>
        <dbReference type="Google" id="ProtNLM"/>
    </source>
</evidence>
<dbReference type="Proteomes" id="UP000663834">
    <property type="component" value="Unassembled WGS sequence"/>
</dbReference>
<evidence type="ECO:0000256" key="1">
    <source>
        <dbReference type="ARBA" id="ARBA00008590"/>
    </source>
</evidence>
<feature type="compositionally biased region" description="Polar residues" evidence="3">
    <location>
        <begin position="278"/>
        <end position="297"/>
    </location>
</feature>
<dbReference type="GO" id="GO:0072659">
    <property type="term" value="P:protein localization to plasma membrane"/>
    <property type="evidence" value="ECO:0007669"/>
    <property type="project" value="TreeGrafter"/>
</dbReference>
<evidence type="ECO:0000259" key="5">
    <source>
        <dbReference type="Pfam" id="PF25332"/>
    </source>
</evidence>
<protein>
    <recommendedName>
        <fullName evidence="8">Phosphofurin acidic cluster sorting protein 2</fullName>
    </recommendedName>
</protein>
<dbReference type="Pfam" id="PF25332">
    <property type="entry name" value="C2_PACS_N"/>
    <property type="match status" value="1"/>
</dbReference>
<comment type="caution">
    <text evidence="6">The sequence shown here is derived from an EMBL/GenBank/DDBJ whole genome shotgun (WGS) entry which is preliminary data.</text>
</comment>
<evidence type="ECO:0000313" key="7">
    <source>
        <dbReference type="Proteomes" id="UP000663834"/>
    </source>
</evidence>
<evidence type="ECO:0000256" key="3">
    <source>
        <dbReference type="SAM" id="MobiDB-lite"/>
    </source>
</evidence>
<dbReference type="PANTHER" id="PTHR13280">
    <property type="entry name" value="PHOSPHOFURIN ACIDIC CLUSTER SORTING PROTEIN"/>
    <property type="match status" value="1"/>
</dbReference>
<feature type="region of interest" description="Disordered" evidence="3">
    <location>
        <begin position="354"/>
        <end position="377"/>
    </location>
</feature>
<evidence type="ECO:0000259" key="4">
    <source>
        <dbReference type="Pfam" id="PF10254"/>
    </source>
</evidence>
<dbReference type="OrthoDB" id="28829at2759"/>
<proteinExistence type="inferred from homology"/>
<feature type="domain" description="Phosphofurin acidic cluster sorting protein 1/2 C-terminal" evidence="4">
    <location>
        <begin position="424"/>
        <end position="824"/>
    </location>
</feature>
<dbReference type="EMBL" id="CAJNOW010001433">
    <property type="protein sequence ID" value="CAF1317005.1"/>
    <property type="molecule type" value="Genomic_DNA"/>
</dbReference>
<dbReference type="InterPro" id="IPR019381">
    <property type="entry name" value="PACS1/2_C"/>
</dbReference>
<dbReference type="Pfam" id="PF10254">
    <property type="entry name" value="Pacs-1"/>
    <property type="match status" value="1"/>
</dbReference>
<feature type="region of interest" description="Disordered" evidence="3">
    <location>
        <begin position="642"/>
        <end position="685"/>
    </location>
</feature>
<dbReference type="InterPro" id="IPR057541">
    <property type="entry name" value="PACS1/2_N"/>
</dbReference>
<name>A0A815FBM9_9BILA</name>
<dbReference type="AlphaFoldDB" id="A0A815FBM9"/>
<dbReference type="PANTHER" id="PTHR13280:SF17">
    <property type="entry name" value="KRUEPPEL TARGET AT 95D, ISOFORM A"/>
    <property type="match status" value="1"/>
</dbReference>
<accession>A0A815FBM9</accession>
<gene>
    <name evidence="6" type="ORF">KQP761_LOCUS5550</name>
</gene>
<evidence type="ECO:0000256" key="2">
    <source>
        <dbReference type="ARBA" id="ARBA00022553"/>
    </source>
</evidence>
<feature type="domain" description="Phosphofurin acidic cluster sorting protein 1/2 N-terminal C2" evidence="5">
    <location>
        <begin position="26"/>
        <end position="164"/>
    </location>
</feature>
<evidence type="ECO:0000313" key="6">
    <source>
        <dbReference type="EMBL" id="CAF1317005.1"/>
    </source>
</evidence>
<comment type="similarity">
    <text evidence="1">Belongs to the PACS family.</text>
</comment>
<organism evidence="6 7">
    <name type="scientific">Rotaria magnacalcarata</name>
    <dbReference type="NCBI Taxonomy" id="392030"/>
    <lineage>
        <taxon>Eukaryota</taxon>
        <taxon>Metazoa</taxon>
        <taxon>Spiralia</taxon>
        <taxon>Gnathifera</taxon>
        <taxon>Rotifera</taxon>
        <taxon>Eurotatoria</taxon>
        <taxon>Bdelloidea</taxon>
        <taxon>Philodinida</taxon>
        <taxon>Philodinidae</taxon>
        <taxon>Rotaria</taxon>
    </lineage>
</organism>